<feature type="domain" description="PPM-type phosphatase" evidence="2">
    <location>
        <begin position="79"/>
        <end position="460"/>
    </location>
</feature>
<dbReference type="AlphaFoldDB" id="A0A1X7UGS7"/>
<evidence type="ECO:0000313" key="4">
    <source>
        <dbReference type="Proteomes" id="UP000007879"/>
    </source>
</evidence>
<dbReference type="PANTHER" id="PTHR21586">
    <property type="entry name" value="TIPA"/>
    <property type="match status" value="1"/>
</dbReference>
<dbReference type="PROSITE" id="PS51746">
    <property type="entry name" value="PPM_2"/>
    <property type="match status" value="1"/>
</dbReference>
<evidence type="ECO:0000313" key="3">
    <source>
        <dbReference type="EnsemblMetazoa" id="Aqu2.1.26982_001"/>
    </source>
</evidence>
<sequence length="463" mass="50179">MFKRRPQVEKQFISGKSTRDVPEAIQLASFKKEPPLAAYTGPNTGLRVLDTDTEISTSDQCVAGVNDWNNPSDYAYGLSVSLYETDKRCNRQVGGPVADVFGVVVRENNAIMAIADGSGWGKKARLAARCAVNGAIAHITDNLHKLSVKKPTSATLNKLLHESMDIAHKSILSHGGTLTTLSIAVACELSAPSNQWGLFVASVGDSPVFVYCPHTYQLHEATVDCHSKDGNRVVQLSGGALGPAIGTLPDLDNFSMSYSPVYPGDIVLLMTDGVYDNFAPGVVQAVHDERALDCDSGVSFTPPNASPVPGPNEGSSSPVLNRQTCCPSPSNPHTTERPWPPCDVDLHRSISSAHPPSSVYAEEDTQLIELKKCCESLPEMMKFLHQHQANLCGNMTAQTVSSAIINFVYEATEKKRIFKSDCLEKDINVSRRRRADPEFASELQSHKSKLDHATIVSYCIGTH</sequence>
<dbReference type="KEGG" id="aqu:100637636"/>
<accession>A0A1X7UGS7</accession>
<protein>
    <recommendedName>
        <fullName evidence="2">PPM-type phosphatase domain-containing protein</fullName>
    </recommendedName>
</protein>
<dbReference type="InterPro" id="IPR001932">
    <property type="entry name" value="PPM-type_phosphatase-like_dom"/>
</dbReference>
<organism evidence="3">
    <name type="scientific">Amphimedon queenslandica</name>
    <name type="common">Sponge</name>
    <dbReference type="NCBI Taxonomy" id="400682"/>
    <lineage>
        <taxon>Eukaryota</taxon>
        <taxon>Metazoa</taxon>
        <taxon>Porifera</taxon>
        <taxon>Demospongiae</taxon>
        <taxon>Heteroscleromorpha</taxon>
        <taxon>Haplosclerida</taxon>
        <taxon>Niphatidae</taxon>
        <taxon>Amphimedon</taxon>
    </lineage>
</organism>
<dbReference type="EnsemblMetazoa" id="Aqu2.1.26982_001">
    <property type="protein sequence ID" value="Aqu2.1.26982_001"/>
    <property type="gene ID" value="Aqu2.1.26982"/>
</dbReference>
<name>A0A1X7UGS7_AMPQE</name>
<feature type="compositionally biased region" description="Polar residues" evidence="1">
    <location>
        <begin position="313"/>
        <end position="333"/>
    </location>
</feature>
<feature type="region of interest" description="Disordered" evidence="1">
    <location>
        <begin position="297"/>
        <end position="340"/>
    </location>
</feature>
<evidence type="ECO:0000256" key="1">
    <source>
        <dbReference type="SAM" id="MobiDB-lite"/>
    </source>
</evidence>
<dbReference type="eggNOG" id="ENOG502QTP9">
    <property type="taxonomic scope" value="Eukaryota"/>
</dbReference>
<dbReference type="OrthoDB" id="2556847at2759"/>
<dbReference type="Proteomes" id="UP000007879">
    <property type="component" value="Unassembled WGS sequence"/>
</dbReference>
<dbReference type="InParanoid" id="A0A1X7UGS7"/>
<dbReference type="InterPro" id="IPR036457">
    <property type="entry name" value="PPM-type-like_dom_sf"/>
</dbReference>
<keyword evidence="4" id="KW-1185">Reference proteome</keyword>
<reference evidence="4" key="1">
    <citation type="journal article" date="2010" name="Nature">
        <title>The Amphimedon queenslandica genome and the evolution of animal complexity.</title>
        <authorList>
            <person name="Srivastava M."/>
            <person name="Simakov O."/>
            <person name="Chapman J."/>
            <person name="Fahey B."/>
            <person name="Gauthier M.E."/>
            <person name="Mitros T."/>
            <person name="Richards G.S."/>
            <person name="Conaco C."/>
            <person name="Dacre M."/>
            <person name="Hellsten U."/>
            <person name="Larroux C."/>
            <person name="Putnam N.H."/>
            <person name="Stanke M."/>
            <person name="Adamska M."/>
            <person name="Darling A."/>
            <person name="Degnan S.M."/>
            <person name="Oakley T.H."/>
            <person name="Plachetzki D.C."/>
            <person name="Zhai Y."/>
            <person name="Adamski M."/>
            <person name="Calcino A."/>
            <person name="Cummins S.F."/>
            <person name="Goodstein D.M."/>
            <person name="Harris C."/>
            <person name="Jackson D.J."/>
            <person name="Leys S.P."/>
            <person name="Shu S."/>
            <person name="Woodcroft B.J."/>
            <person name="Vervoort M."/>
            <person name="Kosik K.S."/>
            <person name="Manning G."/>
            <person name="Degnan B.M."/>
            <person name="Rokhsar D.S."/>
        </authorList>
    </citation>
    <scope>NUCLEOTIDE SEQUENCE [LARGE SCALE GENOMIC DNA]</scope>
</reference>
<dbReference type="EnsemblMetazoa" id="XM_019998705.1">
    <property type="protein sequence ID" value="XP_019854264.1"/>
    <property type="gene ID" value="LOC100637636"/>
</dbReference>
<dbReference type="PANTHER" id="PTHR21586:SF0">
    <property type="entry name" value="PP2C-LIKE DOMAIN-CONTAINING PROTEIN CG9801"/>
    <property type="match status" value="1"/>
</dbReference>
<dbReference type="SUPFAM" id="SSF81606">
    <property type="entry name" value="PP2C-like"/>
    <property type="match status" value="1"/>
</dbReference>
<dbReference type="SMART" id="SM00332">
    <property type="entry name" value="PP2Cc"/>
    <property type="match status" value="1"/>
</dbReference>
<dbReference type="Gene3D" id="3.60.40.10">
    <property type="entry name" value="PPM-type phosphatase domain"/>
    <property type="match status" value="1"/>
</dbReference>
<evidence type="ECO:0000259" key="2">
    <source>
        <dbReference type="PROSITE" id="PS51746"/>
    </source>
</evidence>
<proteinExistence type="predicted"/>
<reference evidence="3" key="2">
    <citation type="submission" date="2017-05" db="UniProtKB">
        <authorList>
            <consortium name="EnsemblMetazoa"/>
        </authorList>
    </citation>
    <scope>IDENTIFICATION</scope>
</reference>
<dbReference type="InterPro" id="IPR053287">
    <property type="entry name" value="PP2C-like_domain"/>
</dbReference>
<gene>
    <name evidence="3" type="primary">100637636</name>
</gene>
<dbReference type="Pfam" id="PF13672">
    <property type="entry name" value="PP2C_2"/>
    <property type="match status" value="1"/>
</dbReference>